<evidence type="ECO:0000313" key="1">
    <source>
        <dbReference type="EMBL" id="PKU74662.1"/>
    </source>
</evidence>
<dbReference type="EMBL" id="KZ502668">
    <property type="protein sequence ID" value="PKU74662.1"/>
    <property type="molecule type" value="Genomic_DNA"/>
</dbReference>
<dbReference type="AlphaFoldDB" id="A0A2I0WG95"/>
<dbReference type="Pfam" id="PF08284">
    <property type="entry name" value="RVP_2"/>
    <property type="match status" value="1"/>
</dbReference>
<keyword evidence="2" id="KW-1185">Reference proteome</keyword>
<sequence>MILGMDWLSLYEAQIDCLKKQVSLLMAGERCVFQGLRGVLSSLISMLEVSRMWKKGCPVFLASVRDLNLEVGSVSEIPGYRSLLTFFLRSWLIYLRIERWSSLLIFFRVPLRYQSSVQDGTERTF</sequence>
<organism evidence="1 2">
    <name type="scientific">Dendrobium catenatum</name>
    <dbReference type="NCBI Taxonomy" id="906689"/>
    <lineage>
        <taxon>Eukaryota</taxon>
        <taxon>Viridiplantae</taxon>
        <taxon>Streptophyta</taxon>
        <taxon>Embryophyta</taxon>
        <taxon>Tracheophyta</taxon>
        <taxon>Spermatophyta</taxon>
        <taxon>Magnoliopsida</taxon>
        <taxon>Liliopsida</taxon>
        <taxon>Asparagales</taxon>
        <taxon>Orchidaceae</taxon>
        <taxon>Epidendroideae</taxon>
        <taxon>Malaxideae</taxon>
        <taxon>Dendrobiinae</taxon>
        <taxon>Dendrobium</taxon>
    </lineage>
</organism>
<accession>A0A2I0WG95</accession>
<gene>
    <name evidence="1" type="ORF">MA16_Dca004853</name>
</gene>
<dbReference type="Proteomes" id="UP000233837">
    <property type="component" value="Unassembled WGS sequence"/>
</dbReference>
<protein>
    <submittedName>
        <fullName evidence="1">Uncharacterized protein</fullName>
    </submittedName>
</protein>
<evidence type="ECO:0000313" key="2">
    <source>
        <dbReference type="Proteomes" id="UP000233837"/>
    </source>
</evidence>
<reference evidence="1 2" key="1">
    <citation type="journal article" date="2016" name="Sci. Rep.">
        <title>The Dendrobium catenatum Lindl. genome sequence provides insights into polysaccharide synthase, floral development and adaptive evolution.</title>
        <authorList>
            <person name="Zhang G.Q."/>
            <person name="Xu Q."/>
            <person name="Bian C."/>
            <person name="Tsai W.C."/>
            <person name="Yeh C.M."/>
            <person name="Liu K.W."/>
            <person name="Yoshida K."/>
            <person name="Zhang L.S."/>
            <person name="Chang S.B."/>
            <person name="Chen F."/>
            <person name="Shi Y."/>
            <person name="Su Y.Y."/>
            <person name="Zhang Y.Q."/>
            <person name="Chen L.J."/>
            <person name="Yin Y."/>
            <person name="Lin M."/>
            <person name="Huang H."/>
            <person name="Deng H."/>
            <person name="Wang Z.W."/>
            <person name="Zhu S.L."/>
            <person name="Zhao X."/>
            <person name="Deng C."/>
            <person name="Niu S.C."/>
            <person name="Huang J."/>
            <person name="Wang M."/>
            <person name="Liu G.H."/>
            <person name="Yang H.J."/>
            <person name="Xiao X.J."/>
            <person name="Hsiao Y.Y."/>
            <person name="Wu W.L."/>
            <person name="Chen Y.Y."/>
            <person name="Mitsuda N."/>
            <person name="Ohme-Takagi M."/>
            <person name="Luo Y.B."/>
            <person name="Van de Peer Y."/>
            <person name="Liu Z.J."/>
        </authorList>
    </citation>
    <scope>NUCLEOTIDE SEQUENCE [LARGE SCALE GENOMIC DNA]</scope>
    <source>
        <tissue evidence="1">The whole plant</tissue>
    </source>
</reference>
<reference evidence="1 2" key="2">
    <citation type="journal article" date="2017" name="Nature">
        <title>The Apostasia genome and the evolution of orchids.</title>
        <authorList>
            <person name="Zhang G.Q."/>
            <person name="Liu K.W."/>
            <person name="Li Z."/>
            <person name="Lohaus R."/>
            <person name="Hsiao Y.Y."/>
            <person name="Niu S.C."/>
            <person name="Wang J.Y."/>
            <person name="Lin Y.C."/>
            <person name="Xu Q."/>
            <person name="Chen L.J."/>
            <person name="Yoshida K."/>
            <person name="Fujiwara S."/>
            <person name="Wang Z.W."/>
            <person name="Zhang Y.Q."/>
            <person name="Mitsuda N."/>
            <person name="Wang M."/>
            <person name="Liu G.H."/>
            <person name="Pecoraro L."/>
            <person name="Huang H.X."/>
            <person name="Xiao X.J."/>
            <person name="Lin M."/>
            <person name="Wu X.Y."/>
            <person name="Wu W.L."/>
            <person name="Chen Y.Y."/>
            <person name="Chang S.B."/>
            <person name="Sakamoto S."/>
            <person name="Ohme-Takagi M."/>
            <person name="Yagi M."/>
            <person name="Zeng S.J."/>
            <person name="Shen C.Y."/>
            <person name="Yeh C.M."/>
            <person name="Luo Y.B."/>
            <person name="Tsai W.C."/>
            <person name="Van de Peer Y."/>
            <person name="Liu Z.J."/>
        </authorList>
    </citation>
    <scope>NUCLEOTIDE SEQUENCE [LARGE SCALE GENOMIC DNA]</scope>
    <source>
        <tissue evidence="1">The whole plant</tissue>
    </source>
</reference>
<name>A0A2I0WG95_9ASPA</name>
<proteinExistence type="predicted"/>